<evidence type="ECO:0000313" key="3">
    <source>
        <dbReference type="Proteomes" id="UP001346869"/>
    </source>
</evidence>
<organism evidence="2 3">
    <name type="scientific">Eleginops maclovinus</name>
    <name type="common">Patagonian blennie</name>
    <name type="synonym">Eleginus maclovinus</name>
    <dbReference type="NCBI Taxonomy" id="56733"/>
    <lineage>
        <taxon>Eukaryota</taxon>
        <taxon>Metazoa</taxon>
        <taxon>Chordata</taxon>
        <taxon>Craniata</taxon>
        <taxon>Vertebrata</taxon>
        <taxon>Euteleostomi</taxon>
        <taxon>Actinopterygii</taxon>
        <taxon>Neopterygii</taxon>
        <taxon>Teleostei</taxon>
        <taxon>Neoteleostei</taxon>
        <taxon>Acanthomorphata</taxon>
        <taxon>Eupercaria</taxon>
        <taxon>Perciformes</taxon>
        <taxon>Notothenioidei</taxon>
        <taxon>Eleginopidae</taxon>
        <taxon>Eleginops</taxon>
    </lineage>
</organism>
<keyword evidence="1" id="KW-1133">Transmembrane helix</keyword>
<keyword evidence="3" id="KW-1185">Reference proteome</keyword>
<sequence length="113" mass="12442">MSLVETAEDPQQISMAVILFGEGTTVERKTDLRDLFLLLLSGVSTISVIVIAILIHAIKKHKCGFCHDKAAVNLQERAAKRNVKINEDPWIYSTVVFTVMETGCGVYTAAEAF</sequence>
<reference evidence="2 3" key="1">
    <citation type="journal article" date="2023" name="Genes (Basel)">
        <title>Chromosome-Level Genome Assembly and Circadian Gene Repertoire of the Patagonia Blennie Eleginops maclovinus-The Closest Ancestral Proxy of Antarctic Cryonotothenioids.</title>
        <authorList>
            <person name="Cheng C.C."/>
            <person name="Rivera-Colon A.G."/>
            <person name="Minhas B.F."/>
            <person name="Wilson L."/>
            <person name="Rayamajhi N."/>
            <person name="Vargas-Chacoff L."/>
            <person name="Catchen J.M."/>
        </authorList>
    </citation>
    <scope>NUCLEOTIDE SEQUENCE [LARGE SCALE GENOMIC DNA]</scope>
    <source>
        <strain evidence="2">JMC-PN-2008</strain>
    </source>
</reference>
<keyword evidence="1" id="KW-0472">Membrane</keyword>
<protein>
    <submittedName>
        <fullName evidence="2">Uncharacterized protein</fullName>
    </submittedName>
</protein>
<keyword evidence="1" id="KW-0812">Transmembrane</keyword>
<proteinExistence type="predicted"/>
<name>A0AAN7XLX3_ELEMC</name>
<accession>A0AAN7XLX3</accession>
<dbReference type="EMBL" id="JAUZQC010000010">
    <property type="protein sequence ID" value="KAK5864515.1"/>
    <property type="molecule type" value="Genomic_DNA"/>
</dbReference>
<gene>
    <name evidence="2" type="ORF">PBY51_015752</name>
</gene>
<reference evidence="2 3" key="2">
    <citation type="journal article" date="2023" name="Mol. Biol. Evol.">
        <title>Genomics of Secondarily Temperate Adaptation in the Only Non-Antarctic Icefish.</title>
        <authorList>
            <person name="Rivera-Colon A.G."/>
            <person name="Rayamajhi N."/>
            <person name="Minhas B.F."/>
            <person name="Madrigal G."/>
            <person name="Bilyk K.T."/>
            <person name="Yoon V."/>
            <person name="Hune M."/>
            <person name="Gregory S."/>
            <person name="Cheng C.H.C."/>
            <person name="Catchen J.M."/>
        </authorList>
    </citation>
    <scope>NUCLEOTIDE SEQUENCE [LARGE SCALE GENOMIC DNA]</scope>
    <source>
        <strain evidence="2">JMC-PN-2008</strain>
    </source>
</reference>
<evidence type="ECO:0000313" key="2">
    <source>
        <dbReference type="EMBL" id="KAK5864515.1"/>
    </source>
</evidence>
<dbReference type="Proteomes" id="UP001346869">
    <property type="component" value="Unassembled WGS sequence"/>
</dbReference>
<dbReference type="AlphaFoldDB" id="A0AAN7XLX3"/>
<comment type="caution">
    <text evidence="2">The sequence shown here is derived from an EMBL/GenBank/DDBJ whole genome shotgun (WGS) entry which is preliminary data.</text>
</comment>
<feature type="transmembrane region" description="Helical" evidence="1">
    <location>
        <begin position="35"/>
        <end position="55"/>
    </location>
</feature>
<evidence type="ECO:0000256" key="1">
    <source>
        <dbReference type="SAM" id="Phobius"/>
    </source>
</evidence>